<evidence type="ECO:0000313" key="1">
    <source>
        <dbReference type="EMBL" id="AWB07973.1"/>
    </source>
</evidence>
<accession>A0A2R4VU62</accession>
<keyword evidence="2" id="KW-1185">Reference proteome</keyword>
<keyword evidence="1" id="KW-0614">Plasmid</keyword>
<dbReference type="EMBL" id="CP028904">
    <property type="protein sequence ID" value="AWB07973.1"/>
    <property type="molecule type" value="Genomic_DNA"/>
</dbReference>
<dbReference type="Proteomes" id="UP000077405">
    <property type="component" value="Plasmid pYZ3"/>
</dbReference>
<sequence>MPNDRYTPAPLAGSLNRAPACGRCIGADHAIFELEEAANYRVGQTAFVRVNGVAMTGTVDRVDHGDGAVIVA</sequence>
<name>A0A2R4VU62_9PROT</name>
<dbReference type="OrthoDB" id="9933574at2"/>
<reference evidence="1 2" key="1">
    <citation type="submission" date="2018-04" db="EMBL/GenBank/DDBJ databases">
        <title>Complete genome sequence of the nitrogen-fixing bacterium Azospirillum humicireducens type strain SgZ-5.</title>
        <authorList>
            <person name="Yu Z."/>
        </authorList>
    </citation>
    <scope>NUCLEOTIDE SEQUENCE [LARGE SCALE GENOMIC DNA]</scope>
    <source>
        <strain evidence="1 2">SgZ-5</strain>
        <plasmid evidence="1 2">pYZ3</plasmid>
    </source>
</reference>
<dbReference type="KEGG" id="ahu:A6A40_23315"/>
<dbReference type="AlphaFoldDB" id="A0A2R4VU62"/>
<organism evidence="1 2">
    <name type="scientific">Azospirillum humicireducens</name>
    <dbReference type="NCBI Taxonomy" id="1226968"/>
    <lineage>
        <taxon>Bacteria</taxon>
        <taxon>Pseudomonadati</taxon>
        <taxon>Pseudomonadota</taxon>
        <taxon>Alphaproteobacteria</taxon>
        <taxon>Rhodospirillales</taxon>
        <taxon>Azospirillaceae</taxon>
        <taxon>Azospirillum</taxon>
    </lineage>
</organism>
<geneLocation type="plasmid" evidence="1 2">
    <name>pYZ3</name>
</geneLocation>
<proteinExistence type="predicted"/>
<gene>
    <name evidence="1" type="ORF">A6A40_23315</name>
</gene>
<protein>
    <submittedName>
        <fullName evidence="1">Uncharacterized protein</fullName>
    </submittedName>
</protein>
<evidence type="ECO:0000313" key="2">
    <source>
        <dbReference type="Proteomes" id="UP000077405"/>
    </source>
</evidence>